<dbReference type="EnsemblBacteria" id="CCI69589">
    <property type="protein sequence ID" value="CCI69589"/>
    <property type="gene ID" value="NP_5367B"/>
</dbReference>
<proteinExistence type="predicted"/>
<name>A0A1U7EZP3_NATPD</name>
<sequence length="52" mass="5896">MPPGQPVHRCDGRISVVCQCCGRRFKSPIFDGEHDNYCSDGCRRRAEWGVGR</sequence>
<dbReference type="HOGENOM" id="CLU_3075450_0_0_2"/>
<dbReference type="AlphaFoldDB" id="A0A1U7EZP3"/>
<evidence type="ECO:0000313" key="2">
    <source>
        <dbReference type="Proteomes" id="UP000002698"/>
    </source>
</evidence>
<gene>
    <name evidence="1" type="ordered locus">NP_5367B</name>
</gene>
<keyword evidence="2" id="KW-1185">Reference proteome</keyword>
<accession>A0A1U7EZP3</accession>
<dbReference type="STRING" id="348780.NP_5367B"/>
<dbReference type="EMBL" id="CR936257">
    <property type="protein sequence ID" value="CCI69589.1"/>
    <property type="molecule type" value="Genomic_DNA"/>
</dbReference>
<organism evidence="1 2">
    <name type="scientific">Natronomonas pharaonis (strain ATCC 35678 / DSM 2160 / CIP 103997 / JCM 8858 / NBRC 14720 / NCIMB 2260 / Gabara)</name>
    <name type="common">Halobacterium pharaonis</name>
    <dbReference type="NCBI Taxonomy" id="348780"/>
    <lineage>
        <taxon>Archaea</taxon>
        <taxon>Methanobacteriati</taxon>
        <taxon>Methanobacteriota</taxon>
        <taxon>Stenosarchaea group</taxon>
        <taxon>Halobacteria</taxon>
        <taxon>Halobacteriales</taxon>
        <taxon>Natronomonadaceae</taxon>
        <taxon>Natronomonas</taxon>
    </lineage>
</organism>
<evidence type="ECO:0000313" key="1">
    <source>
        <dbReference type="EMBL" id="CCI69589.1"/>
    </source>
</evidence>
<dbReference type="KEGG" id="nph:NP_5367B"/>
<reference evidence="1 2" key="1">
    <citation type="journal article" date="2005" name="Genome Res.">
        <title>Living with two extremes: conclusions from the genome sequence of Natronomonas pharaonis.</title>
        <authorList>
            <person name="Falb M."/>
            <person name="Pfeiffer F."/>
            <person name="Palm P."/>
            <person name="Rodewald K."/>
            <person name="Hickmann V."/>
            <person name="Tittor J."/>
            <person name="Oesterhelt D."/>
        </authorList>
    </citation>
    <scope>NUCLEOTIDE SEQUENCE [LARGE SCALE GENOMIC DNA]</scope>
    <source>
        <strain evidence="2">ATCC 35678 / DSM 2160 / CIP 103997 / JCM 8858 / NBRC 14720 / NCIMB 2260 / Gabara</strain>
    </source>
</reference>
<protein>
    <submittedName>
        <fullName evidence="1">Uncharacterized protein</fullName>
    </submittedName>
</protein>
<dbReference type="Proteomes" id="UP000002698">
    <property type="component" value="Chromosome"/>
</dbReference>